<feature type="compositionally biased region" description="Basic and acidic residues" evidence="1">
    <location>
        <begin position="976"/>
        <end position="985"/>
    </location>
</feature>
<name>A0A6L2KIP3_TANCI</name>
<feature type="compositionally biased region" description="Basic and acidic residues" evidence="1">
    <location>
        <begin position="925"/>
        <end position="941"/>
    </location>
</feature>
<organism evidence="2">
    <name type="scientific">Tanacetum cinerariifolium</name>
    <name type="common">Dalmatian daisy</name>
    <name type="synonym">Chrysanthemum cinerariifolium</name>
    <dbReference type="NCBI Taxonomy" id="118510"/>
    <lineage>
        <taxon>Eukaryota</taxon>
        <taxon>Viridiplantae</taxon>
        <taxon>Streptophyta</taxon>
        <taxon>Embryophyta</taxon>
        <taxon>Tracheophyta</taxon>
        <taxon>Spermatophyta</taxon>
        <taxon>Magnoliopsida</taxon>
        <taxon>eudicotyledons</taxon>
        <taxon>Gunneridae</taxon>
        <taxon>Pentapetalae</taxon>
        <taxon>asterids</taxon>
        <taxon>campanulids</taxon>
        <taxon>Asterales</taxon>
        <taxon>Asteraceae</taxon>
        <taxon>Asteroideae</taxon>
        <taxon>Anthemideae</taxon>
        <taxon>Anthemidinae</taxon>
        <taxon>Tanacetum</taxon>
    </lineage>
</organism>
<proteinExistence type="predicted"/>
<dbReference type="PANTHER" id="PTHR11439">
    <property type="entry name" value="GAG-POL-RELATED RETROTRANSPOSON"/>
    <property type="match status" value="1"/>
</dbReference>
<dbReference type="AlphaFoldDB" id="A0A6L2KIP3"/>
<feature type="compositionally biased region" description="Polar residues" evidence="1">
    <location>
        <begin position="962"/>
        <end position="974"/>
    </location>
</feature>
<feature type="compositionally biased region" description="Acidic residues" evidence="1">
    <location>
        <begin position="564"/>
        <end position="587"/>
    </location>
</feature>
<protein>
    <submittedName>
        <fullName evidence="2">Copia protein</fullName>
    </submittedName>
</protein>
<sequence length="1030" mass="117281">MTGNRSQLMKSVNKLLGTVRFGNDHIAKIMRYDDYQLGNVNISRVYYVEGLGHNLFSAGQFCDVDLEVAFWKNTCFIRNLEACALGKGNKSSHQPKAEDTNQEKLYNLHMDLCGQMRVASINGKTYIQFRTLASFNDSCNIQFMTRSKHCFSTTLSSTKRDDWDHLFQPMFDEYFNPSSMAVSPVQEAPALRAVILADSLVSTSIDQDAPTIRSSSNVRQTHTPFEHLGRWTKDHPIANIIGNPSRFVSIRKQLQNDVMCCYFDAFLTPIEPNNFKQAITELSWIDAMQKEIHEFERLQVWKLVPCLDKVMLIKLKWIYKVKTNEFDGATRIFVANAASKNMKIFQMDVKTTFLNGELKKEVTFLNQKDLLIRTTHHMCKRCSGSNTLHTDSKKRLINGDKLISWSSKKQKCTAISSTEAEYIAVSGCYAQILWMHSHLTDYGFQFNKIPLYCDNKSAIALRCNNVQHSRAKHIDVRYHFIKERLENAVVELYFVRTEYQLADIFTKPLPRERFNFLIDKLGESGDGVNTQSKVPDEKQQKVSGTNKGAGVITEVSDVPKYDPESEEESWTFSQDEEDAEEELEMNDDSEKTESDNDRGDLIHPNFSTYKADDQEEEEEKVDDEEVSSDQRVSTPPDYELSDEEENKEGDDKDKEVQQQSSSVSSDLVSNFINTSLDTGIDSILNQNTQSDTLVNVPFSVTSETPSSITTIPQPPILNIQTLQQTPDSTTTTTTTTTNPTMNFLEISNISSLFQFDQRVYALEAEMSEFRRTSQFTEFVSLILGIVDTNLASKMKEVVDVAVQLQSKKLKEEAQAENQEFLNQADSTINANQGAVAASLSEFELKKILIEKIETNKLINRPDIQKDLYNALVESYNTDKDIITSYGDVVTLKEDDMIKIRMKTPPLDQTKGQREENQAKKPSKSAYEEEHDQKVVDSKAQPHQEFNTGNDDVASVREALNNDECQWNPSSSLTPNREWHKTKTVDNRPPQPWITQIAQATGTQSLFNEFLASSIDFSAFIRHRLKIDNLT</sequence>
<feature type="compositionally biased region" description="Acidic residues" evidence="1">
    <location>
        <begin position="639"/>
        <end position="648"/>
    </location>
</feature>
<accession>A0A6L2KIP3</accession>
<evidence type="ECO:0000256" key="1">
    <source>
        <dbReference type="SAM" id="MobiDB-lite"/>
    </source>
</evidence>
<feature type="region of interest" description="Disordered" evidence="1">
    <location>
        <begin position="901"/>
        <end position="948"/>
    </location>
</feature>
<comment type="caution">
    <text evidence="2">The sequence shown here is derived from an EMBL/GenBank/DDBJ whole genome shotgun (WGS) entry which is preliminary data.</text>
</comment>
<feature type="compositionally biased region" description="Basic and acidic residues" evidence="1">
    <location>
        <begin position="588"/>
        <end position="601"/>
    </location>
</feature>
<feature type="region of interest" description="Disordered" evidence="1">
    <location>
        <begin position="962"/>
        <end position="989"/>
    </location>
</feature>
<reference evidence="2" key="1">
    <citation type="journal article" date="2019" name="Sci. Rep.">
        <title>Draft genome of Tanacetum cinerariifolium, the natural source of mosquito coil.</title>
        <authorList>
            <person name="Yamashiro T."/>
            <person name="Shiraishi A."/>
            <person name="Satake H."/>
            <person name="Nakayama K."/>
        </authorList>
    </citation>
    <scope>NUCLEOTIDE SEQUENCE</scope>
</reference>
<gene>
    <name evidence="2" type="ORF">Tci_019863</name>
</gene>
<feature type="compositionally biased region" description="Acidic residues" evidence="1">
    <location>
        <begin position="613"/>
        <end position="627"/>
    </location>
</feature>
<evidence type="ECO:0000313" key="2">
    <source>
        <dbReference type="EMBL" id="GEU47885.1"/>
    </source>
</evidence>
<dbReference type="PANTHER" id="PTHR11439:SF495">
    <property type="entry name" value="REVERSE TRANSCRIPTASE, RNA-DEPENDENT DNA POLYMERASE-RELATED"/>
    <property type="match status" value="1"/>
</dbReference>
<feature type="region of interest" description="Disordered" evidence="1">
    <location>
        <begin position="526"/>
        <end position="665"/>
    </location>
</feature>
<dbReference type="CDD" id="cd09272">
    <property type="entry name" value="RNase_HI_RT_Ty1"/>
    <property type="match status" value="1"/>
</dbReference>
<dbReference type="EMBL" id="BKCJ010002338">
    <property type="protein sequence ID" value="GEU47885.1"/>
    <property type="molecule type" value="Genomic_DNA"/>
</dbReference>